<reference evidence="3" key="1">
    <citation type="submission" date="2018-05" db="EMBL/GenBank/DDBJ databases">
        <authorList>
            <person name="Lanie J.A."/>
            <person name="Ng W.-L."/>
            <person name="Kazmierczak K.M."/>
            <person name="Andrzejewski T.M."/>
            <person name="Davidsen T.M."/>
            <person name="Wayne K.J."/>
            <person name="Tettelin H."/>
            <person name="Glass J.I."/>
            <person name="Rusch D."/>
            <person name="Podicherti R."/>
            <person name="Tsui H.-C.T."/>
            <person name="Winkler M.E."/>
        </authorList>
    </citation>
    <scope>NUCLEOTIDE SEQUENCE</scope>
</reference>
<evidence type="ECO:0000259" key="2">
    <source>
        <dbReference type="PROSITE" id="PS51819"/>
    </source>
</evidence>
<feature type="domain" description="VOC" evidence="2">
    <location>
        <begin position="2"/>
        <end position="122"/>
    </location>
</feature>
<dbReference type="AlphaFoldDB" id="A0A382KLP9"/>
<dbReference type="Pfam" id="PF00903">
    <property type="entry name" value="Glyoxalase"/>
    <property type="match status" value="1"/>
</dbReference>
<dbReference type="PROSITE" id="PS51819">
    <property type="entry name" value="VOC"/>
    <property type="match status" value="1"/>
</dbReference>
<accession>A0A382KLP9</accession>
<organism evidence="3">
    <name type="scientific">marine metagenome</name>
    <dbReference type="NCBI Taxonomy" id="408172"/>
    <lineage>
        <taxon>unclassified sequences</taxon>
        <taxon>metagenomes</taxon>
        <taxon>ecological metagenomes</taxon>
    </lineage>
</organism>
<gene>
    <name evidence="3" type="ORF">METZ01_LOCUS277116</name>
</gene>
<dbReference type="InterPro" id="IPR051332">
    <property type="entry name" value="Fosfomycin_Res_Enzymes"/>
</dbReference>
<dbReference type="EMBL" id="UINC01080894">
    <property type="protein sequence ID" value="SVC24262.1"/>
    <property type="molecule type" value="Genomic_DNA"/>
</dbReference>
<keyword evidence="1" id="KW-0479">Metal-binding</keyword>
<dbReference type="InterPro" id="IPR029068">
    <property type="entry name" value="Glyas_Bleomycin-R_OHBP_Dase"/>
</dbReference>
<dbReference type="PANTHER" id="PTHR36113:SF6">
    <property type="entry name" value="FOSFOMYCIN RESISTANCE PROTEIN FOSX"/>
    <property type="match status" value="1"/>
</dbReference>
<dbReference type="SUPFAM" id="SSF54593">
    <property type="entry name" value="Glyoxalase/Bleomycin resistance protein/Dihydroxybiphenyl dioxygenase"/>
    <property type="match status" value="1"/>
</dbReference>
<dbReference type="Gene3D" id="3.10.180.10">
    <property type="entry name" value="2,3-Dihydroxybiphenyl 1,2-Dioxygenase, domain 1"/>
    <property type="match status" value="1"/>
</dbReference>
<sequence>KKYLLTRFRVSNMEQAIRFYRDILGMEVLEQKTSPRGSKLVFLRFPGTECELELRSFPDSGKVEIPEDLVHLAFEVENLDNFIFKLKHGRIPITEGPIETSNGTRFIFTEDPDKYLIELMQCPR</sequence>
<dbReference type="GO" id="GO:0046872">
    <property type="term" value="F:metal ion binding"/>
    <property type="evidence" value="ECO:0007669"/>
    <property type="project" value="UniProtKB-KW"/>
</dbReference>
<proteinExistence type="predicted"/>
<dbReference type="InterPro" id="IPR004360">
    <property type="entry name" value="Glyas_Fos-R_dOase_dom"/>
</dbReference>
<dbReference type="CDD" id="cd06587">
    <property type="entry name" value="VOC"/>
    <property type="match status" value="1"/>
</dbReference>
<feature type="non-terminal residue" evidence="3">
    <location>
        <position position="1"/>
    </location>
</feature>
<evidence type="ECO:0000256" key="1">
    <source>
        <dbReference type="ARBA" id="ARBA00022723"/>
    </source>
</evidence>
<name>A0A382KLP9_9ZZZZ</name>
<evidence type="ECO:0000313" key="3">
    <source>
        <dbReference type="EMBL" id="SVC24262.1"/>
    </source>
</evidence>
<protein>
    <recommendedName>
        <fullName evidence="2">VOC domain-containing protein</fullName>
    </recommendedName>
</protein>
<dbReference type="PANTHER" id="PTHR36113">
    <property type="entry name" value="LYASE, PUTATIVE-RELATED-RELATED"/>
    <property type="match status" value="1"/>
</dbReference>
<dbReference type="InterPro" id="IPR037523">
    <property type="entry name" value="VOC_core"/>
</dbReference>